<reference evidence="2 3" key="1">
    <citation type="submission" date="2009-06" db="EMBL/GenBank/DDBJ databases">
        <title>Complete sequence of Desulfovibrio salexigens DSM 2638.</title>
        <authorList>
            <consortium name="US DOE Joint Genome Institute"/>
            <person name="Lucas S."/>
            <person name="Copeland A."/>
            <person name="Lapidus A."/>
            <person name="Glavina del Rio T."/>
            <person name="Tice H."/>
            <person name="Bruce D."/>
            <person name="Goodwin L."/>
            <person name="Pitluck S."/>
            <person name="Munk A.C."/>
            <person name="Brettin T."/>
            <person name="Detter J.C."/>
            <person name="Han C."/>
            <person name="Tapia R."/>
            <person name="Larimer F."/>
            <person name="Land M."/>
            <person name="Hauser L."/>
            <person name="Kyrpides N."/>
            <person name="Anderson I."/>
            <person name="Wall J.D."/>
            <person name="Arkin A.P."/>
            <person name="Dehal P."/>
            <person name="Chivian D."/>
            <person name="Giles B."/>
            <person name="Hazen T.C."/>
        </authorList>
    </citation>
    <scope>NUCLEOTIDE SEQUENCE [LARGE SCALE GENOMIC DNA]</scope>
    <source>
        <strain evidence="3">ATCC 14822 / DSM 2638 / NCIMB 8403 / VKM B-1763</strain>
    </source>
</reference>
<organism evidence="2 3">
    <name type="scientific">Maridesulfovibrio salexigens (strain ATCC 14822 / DSM 2638 / NCIMB 8403 / VKM B-1763)</name>
    <name type="common">Desulfovibrio salexigens</name>
    <dbReference type="NCBI Taxonomy" id="526222"/>
    <lineage>
        <taxon>Bacteria</taxon>
        <taxon>Pseudomonadati</taxon>
        <taxon>Thermodesulfobacteriota</taxon>
        <taxon>Desulfovibrionia</taxon>
        <taxon>Desulfovibrionales</taxon>
        <taxon>Desulfovibrionaceae</taxon>
        <taxon>Maridesulfovibrio</taxon>
    </lineage>
</organism>
<gene>
    <name evidence="2" type="ordered locus">Desal_2149</name>
</gene>
<name>C6BW05_MARSD</name>
<dbReference type="EMBL" id="CP001649">
    <property type="protein sequence ID" value="ACS80208.1"/>
    <property type="molecule type" value="Genomic_DNA"/>
</dbReference>
<dbReference type="HOGENOM" id="CLU_2232192_0_0_7"/>
<dbReference type="Proteomes" id="UP000002601">
    <property type="component" value="Chromosome"/>
</dbReference>
<dbReference type="KEGG" id="dsa:Desal_2149"/>
<accession>C6BW05</accession>
<dbReference type="AlphaFoldDB" id="C6BW05"/>
<keyword evidence="3" id="KW-1185">Reference proteome</keyword>
<evidence type="ECO:0000313" key="3">
    <source>
        <dbReference type="Proteomes" id="UP000002601"/>
    </source>
</evidence>
<sequence>MTGQELQEMSEELAVLKMSVDTLSKRFQTVLLKAKEEGQALEGESKGQPKDTKPQTMHKEATQLKTRIKGFVDAFKELGLGERKSLELALNYCGANCSLNGLGDY</sequence>
<evidence type="ECO:0000313" key="2">
    <source>
        <dbReference type="EMBL" id="ACS80208.1"/>
    </source>
</evidence>
<feature type="region of interest" description="Disordered" evidence="1">
    <location>
        <begin position="38"/>
        <end position="58"/>
    </location>
</feature>
<proteinExistence type="predicted"/>
<evidence type="ECO:0000256" key="1">
    <source>
        <dbReference type="SAM" id="MobiDB-lite"/>
    </source>
</evidence>
<protein>
    <submittedName>
        <fullName evidence="2">Uncharacterized protein</fullName>
    </submittedName>
</protein>